<dbReference type="Proteomes" id="UP000639643">
    <property type="component" value="Unassembled WGS sequence"/>
</dbReference>
<feature type="region of interest" description="Disordered" evidence="1">
    <location>
        <begin position="47"/>
        <end position="69"/>
    </location>
</feature>
<proteinExistence type="predicted"/>
<evidence type="ECO:0000313" key="4">
    <source>
        <dbReference type="Proteomes" id="UP000639643"/>
    </source>
</evidence>
<dbReference type="EMBL" id="WIGM01000774">
    <property type="protein sequence ID" value="KAF6812857.1"/>
    <property type="molecule type" value="Genomic_DNA"/>
</dbReference>
<reference evidence="3" key="1">
    <citation type="journal article" date="2020" name="Phytopathology">
        <title>Genome Sequence Resources of Colletotrichum truncatum, C. plurivorum, C. musicola, and C. sojae: Four Species Pathogenic to Soybean (Glycine max).</title>
        <authorList>
            <person name="Rogerio F."/>
            <person name="Boufleur T.R."/>
            <person name="Ciampi-Guillardi M."/>
            <person name="Sukno S.A."/>
            <person name="Thon M.R."/>
            <person name="Massola Junior N.S."/>
            <person name="Baroncelli R."/>
        </authorList>
    </citation>
    <scope>NUCLEOTIDE SEQUENCE</scope>
    <source>
        <strain evidence="3">LFN0074</strain>
    </source>
</reference>
<organism evidence="3 4">
    <name type="scientific">Colletotrichum musicola</name>
    <dbReference type="NCBI Taxonomy" id="2175873"/>
    <lineage>
        <taxon>Eukaryota</taxon>
        <taxon>Fungi</taxon>
        <taxon>Dikarya</taxon>
        <taxon>Ascomycota</taxon>
        <taxon>Pezizomycotina</taxon>
        <taxon>Sordariomycetes</taxon>
        <taxon>Hypocreomycetidae</taxon>
        <taxon>Glomerellales</taxon>
        <taxon>Glomerellaceae</taxon>
        <taxon>Colletotrichum</taxon>
        <taxon>Colletotrichum orchidearum species complex</taxon>
    </lineage>
</organism>
<feature type="non-terminal residue" evidence="3">
    <location>
        <position position="100"/>
    </location>
</feature>
<accession>A0A8H6JH46</accession>
<gene>
    <name evidence="3" type="ORF">CMUS01_12956</name>
</gene>
<evidence type="ECO:0000256" key="1">
    <source>
        <dbReference type="SAM" id="MobiDB-lite"/>
    </source>
</evidence>
<comment type="caution">
    <text evidence="3">The sequence shown here is derived from an EMBL/GenBank/DDBJ whole genome shotgun (WGS) entry which is preliminary data.</text>
</comment>
<dbReference type="AlphaFoldDB" id="A0A8H6JH46"/>
<protein>
    <submittedName>
        <fullName evidence="3">Uncharacterized protein</fullName>
    </submittedName>
</protein>
<evidence type="ECO:0000313" key="3">
    <source>
        <dbReference type="EMBL" id="KAF6812857.1"/>
    </source>
</evidence>
<feature type="compositionally biased region" description="Pro residues" evidence="1">
    <location>
        <begin position="51"/>
        <end position="64"/>
    </location>
</feature>
<feature type="signal peptide" evidence="2">
    <location>
        <begin position="1"/>
        <end position="19"/>
    </location>
</feature>
<keyword evidence="4" id="KW-1185">Reference proteome</keyword>
<keyword evidence="2" id="KW-0732">Signal</keyword>
<sequence>MRFSKSLIVMVAATMGASAAPFAADQSASAMATAMATEAVAAAATATGALPLPPSEPPASPRPSPFRASLPGPASPALLLPCPLPVFLLWAPTTTRRRLL</sequence>
<name>A0A8H6JH46_9PEZI</name>
<evidence type="ECO:0000256" key="2">
    <source>
        <dbReference type="SAM" id="SignalP"/>
    </source>
</evidence>
<feature type="chain" id="PRO_5034610285" evidence="2">
    <location>
        <begin position="20"/>
        <end position="100"/>
    </location>
</feature>